<dbReference type="PANTHER" id="PTHR30055">
    <property type="entry name" value="HTH-TYPE TRANSCRIPTIONAL REGULATOR RUTR"/>
    <property type="match status" value="1"/>
</dbReference>
<evidence type="ECO:0000313" key="6">
    <source>
        <dbReference type="EMBL" id="QNI30299.1"/>
    </source>
</evidence>
<reference evidence="6 7" key="1">
    <citation type="submission" date="2020-08" db="EMBL/GenBank/DDBJ databases">
        <title>Edaphobacter telluris sp. nov. and Acidobacterium dinghuensis sp. nov., two acidobacteria isolated from forest soil.</title>
        <authorList>
            <person name="Fu J."/>
            <person name="Qiu L."/>
        </authorList>
    </citation>
    <scope>NUCLEOTIDE SEQUENCE [LARGE SCALE GENOMIC DNA]</scope>
    <source>
        <strain evidence="6">4Y35</strain>
    </source>
</reference>
<accession>A0A7G8BCM9</accession>
<keyword evidence="3" id="KW-0804">Transcription</keyword>
<dbReference type="GO" id="GO:0000976">
    <property type="term" value="F:transcription cis-regulatory region binding"/>
    <property type="evidence" value="ECO:0007669"/>
    <property type="project" value="TreeGrafter"/>
</dbReference>
<feature type="DNA-binding region" description="H-T-H motif" evidence="4">
    <location>
        <begin position="27"/>
        <end position="46"/>
    </location>
</feature>
<evidence type="ECO:0000256" key="3">
    <source>
        <dbReference type="ARBA" id="ARBA00023163"/>
    </source>
</evidence>
<dbReference type="InterPro" id="IPR036271">
    <property type="entry name" value="Tet_transcr_reg_TetR-rel_C_sf"/>
</dbReference>
<dbReference type="Pfam" id="PF13305">
    <property type="entry name" value="TetR_C_33"/>
    <property type="match status" value="1"/>
</dbReference>
<keyword evidence="2 4" id="KW-0238">DNA-binding</keyword>
<evidence type="ECO:0000313" key="7">
    <source>
        <dbReference type="Proteomes" id="UP000515312"/>
    </source>
</evidence>
<dbReference type="EMBL" id="CP060394">
    <property type="protein sequence ID" value="QNI30299.1"/>
    <property type="molecule type" value="Genomic_DNA"/>
</dbReference>
<evidence type="ECO:0000256" key="4">
    <source>
        <dbReference type="PROSITE-ProRule" id="PRU00335"/>
    </source>
</evidence>
<gene>
    <name evidence="6" type="ORF">H7849_14035</name>
</gene>
<sequence length="193" mass="22257">MKAAATSDRIAEEALRILEREGEDAVSMRRVAQAVGITPMAIYHHFPKREALLDFVVDREFEKFLGYMQARPLRGSVESRLLGSMDSYISYAFDCPRIFDYVFSQPRPNARRYPDDFRARRSPTLNPIADLVAQAMESGLLKRDDVWEIALELWAHAHGYVTLYRGGRFHLSEAEFRALVRRSLRRLIHGLKA</sequence>
<dbReference type="PRINTS" id="PR00455">
    <property type="entry name" value="HTHTETR"/>
</dbReference>
<dbReference type="SUPFAM" id="SSF48498">
    <property type="entry name" value="Tetracyclin repressor-like, C-terminal domain"/>
    <property type="match status" value="1"/>
</dbReference>
<proteinExistence type="predicted"/>
<evidence type="ECO:0000256" key="1">
    <source>
        <dbReference type="ARBA" id="ARBA00023015"/>
    </source>
</evidence>
<dbReference type="Proteomes" id="UP000515312">
    <property type="component" value="Chromosome"/>
</dbReference>
<dbReference type="SUPFAM" id="SSF46689">
    <property type="entry name" value="Homeodomain-like"/>
    <property type="match status" value="1"/>
</dbReference>
<protein>
    <submittedName>
        <fullName evidence="6">TetR/AcrR family transcriptional regulator</fullName>
    </submittedName>
</protein>
<dbReference type="GO" id="GO:0003700">
    <property type="term" value="F:DNA-binding transcription factor activity"/>
    <property type="evidence" value="ECO:0007669"/>
    <property type="project" value="TreeGrafter"/>
</dbReference>
<dbReference type="AlphaFoldDB" id="A0A7G8BCM9"/>
<evidence type="ECO:0000256" key="2">
    <source>
        <dbReference type="ARBA" id="ARBA00023125"/>
    </source>
</evidence>
<keyword evidence="7" id="KW-1185">Reference proteome</keyword>
<name>A0A7G8BCM9_9BACT</name>
<feature type="domain" description="HTH tetR-type" evidence="5">
    <location>
        <begin position="4"/>
        <end position="64"/>
    </location>
</feature>
<dbReference type="PANTHER" id="PTHR30055:SF223">
    <property type="entry name" value="HTH-TYPE TRANSCRIPTIONAL REGULATOR UIDR"/>
    <property type="match status" value="1"/>
</dbReference>
<dbReference type="Pfam" id="PF00440">
    <property type="entry name" value="TetR_N"/>
    <property type="match status" value="1"/>
</dbReference>
<dbReference type="KEGG" id="adin:H7849_14035"/>
<dbReference type="RefSeq" id="WP_186740089.1">
    <property type="nucleotide sequence ID" value="NZ_CP060394.1"/>
</dbReference>
<dbReference type="PROSITE" id="PS50977">
    <property type="entry name" value="HTH_TETR_2"/>
    <property type="match status" value="1"/>
</dbReference>
<organism evidence="6 7">
    <name type="scientific">Alloacidobacterium dinghuense</name>
    <dbReference type="NCBI Taxonomy" id="2763107"/>
    <lineage>
        <taxon>Bacteria</taxon>
        <taxon>Pseudomonadati</taxon>
        <taxon>Acidobacteriota</taxon>
        <taxon>Terriglobia</taxon>
        <taxon>Terriglobales</taxon>
        <taxon>Acidobacteriaceae</taxon>
        <taxon>Alloacidobacterium</taxon>
    </lineage>
</organism>
<dbReference type="InterPro" id="IPR001647">
    <property type="entry name" value="HTH_TetR"/>
</dbReference>
<keyword evidence="1" id="KW-0805">Transcription regulation</keyword>
<dbReference type="InterPro" id="IPR025996">
    <property type="entry name" value="MT1864/Rv1816-like_C"/>
</dbReference>
<dbReference type="InterPro" id="IPR009057">
    <property type="entry name" value="Homeodomain-like_sf"/>
</dbReference>
<dbReference type="Gene3D" id="1.10.357.10">
    <property type="entry name" value="Tetracycline Repressor, domain 2"/>
    <property type="match status" value="1"/>
</dbReference>
<dbReference type="InterPro" id="IPR050109">
    <property type="entry name" value="HTH-type_TetR-like_transc_reg"/>
</dbReference>
<evidence type="ECO:0000259" key="5">
    <source>
        <dbReference type="PROSITE" id="PS50977"/>
    </source>
</evidence>